<dbReference type="Proteomes" id="UP000013827">
    <property type="component" value="Unassembled WGS sequence"/>
</dbReference>
<evidence type="ECO:0000313" key="2">
    <source>
        <dbReference type="Proteomes" id="UP000013827"/>
    </source>
</evidence>
<proteinExistence type="predicted"/>
<reference evidence="1" key="2">
    <citation type="submission" date="2024-10" db="UniProtKB">
        <authorList>
            <consortium name="EnsemblProtists"/>
        </authorList>
    </citation>
    <scope>IDENTIFICATION</scope>
</reference>
<dbReference type="AlphaFoldDB" id="A0A0D3J7E3"/>
<dbReference type="KEGG" id="ehx:EMIHUDRAFT_208951"/>
<dbReference type="PaxDb" id="2903-EOD19428"/>
<evidence type="ECO:0000313" key="1">
    <source>
        <dbReference type="EnsemblProtists" id="EOD19428"/>
    </source>
</evidence>
<keyword evidence="2" id="KW-1185">Reference proteome</keyword>
<dbReference type="GeneID" id="17265130"/>
<protein>
    <submittedName>
        <fullName evidence="1">Uncharacterized protein</fullName>
    </submittedName>
</protein>
<accession>A0A0D3J7E3</accession>
<sequence>MDREFEEYENAIIAQSVSAEAASYAWYLARACKEACASPGQRSAWNGPDVDAAVAPWSVLLSAASPLGAHCMVRLRGTCIALRGGVNTPSFLERMLESAGCCGDLRRTRASVRVSPWRELDVVGLFSLWARVKRQRDLLEALGRAGGVVAGGFALQRLLLISEGAALGARGPPRSATATSAVAGGSTAAADLPFAAVSNADEEHFPFSVGEQAPGS</sequence>
<reference evidence="2" key="1">
    <citation type="journal article" date="2013" name="Nature">
        <title>Pan genome of the phytoplankton Emiliania underpins its global distribution.</title>
        <authorList>
            <person name="Read B.A."/>
            <person name="Kegel J."/>
            <person name="Klute M.J."/>
            <person name="Kuo A."/>
            <person name="Lefebvre S.C."/>
            <person name="Maumus F."/>
            <person name="Mayer C."/>
            <person name="Miller J."/>
            <person name="Monier A."/>
            <person name="Salamov A."/>
            <person name="Young J."/>
            <person name="Aguilar M."/>
            <person name="Claverie J.M."/>
            <person name="Frickenhaus S."/>
            <person name="Gonzalez K."/>
            <person name="Herman E.K."/>
            <person name="Lin Y.C."/>
            <person name="Napier J."/>
            <person name="Ogata H."/>
            <person name="Sarno A.F."/>
            <person name="Shmutz J."/>
            <person name="Schroeder D."/>
            <person name="de Vargas C."/>
            <person name="Verret F."/>
            <person name="von Dassow P."/>
            <person name="Valentin K."/>
            <person name="Van de Peer Y."/>
            <person name="Wheeler G."/>
            <person name="Dacks J.B."/>
            <person name="Delwiche C.F."/>
            <person name="Dyhrman S.T."/>
            <person name="Glockner G."/>
            <person name="John U."/>
            <person name="Richards T."/>
            <person name="Worden A.Z."/>
            <person name="Zhang X."/>
            <person name="Grigoriev I.V."/>
            <person name="Allen A.E."/>
            <person name="Bidle K."/>
            <person name="Borodovsky M."/>
            <person name="Bowler C."/>
            <person name="Brownlee C."/>
            <person name="Cock J.M."/>
            <person name="Elias M."/>
            <person name="Gladyshev V.N."/>
            <person name="Groth M."/>
            <person name="Guda C."/>
            <person name="Hadaegh A."/>
            <person name="Iglesias-Rodriguez M.D."/>
            <person name="Jenkins J."/>
            <person name="Jones B.M."/>
            <person name="Lawson T."/>
            <person name="Leese F."/>
            <person name="Lindquist E."/>
            <person name="Lobanov A."/>
            <person name="Lomsadze A."/>
            <person name="Malik S.B."/>
            <person name="Marsh M.E."/>
            <person name="Mackinder L."/>
            <person name="Mock T."/>
            <person name="Mueller-Roeber B."/>
            <person name="Pagarete A."/>
            <person name="Parker M."/>
            <person name="Probert I."/>
            <person name="Quesneville H."/>
            <person name="Raines C."/>
            <person name="Rensing S.A."/>
            <person name="Riano-Pachon D.M."/>
            <person name="Richier S."/>
            <person name="Rokitta S."/>
            <person name="Shiraiwa Y."/>
            <person name="Soanes D.M."/>
            <person name="van der Giezen M."/>
            <person name="Wahlund T.M."/>
            <person name="Williams B."/>
            <person name="Wilson W."/>
            <person name="Wolfe G."/>
            <person name="Wurch L.L."/>
        </authorList>
    </citation>
    <scope>NUCLEOTIDE SEQUENCE</scope>
</reference>
<dbReference type="EnsemblProtists" id="EOD19428">
    <property type="protein sequence ID" value="EOD19428"/>
    <property type="gene ID" value="EMIHUDRAFT_208951"/>
</dbReference>
<dbReference type="HOGENOM" id="CLU_111363_0_0_1"/>
<name>A0A0D3J7E3_EMIH1</name>
<organism evidence="1 2">
    <name type="scientific">Emiliania huxleyi (strain CCMP1516)</name>
    <dbReference type="NCBI Taxonomy" id="280463"/>
    <lineage>
        <taxon>Eukaryota</taxon>
        <taxon>Haptista</taxon>
        <taxon>Haptophyta</taxon>
        <taxon>Prymnesiophyceae</taxon>
        <taxon>Isochrysidales</taxon>
        <taxon>Noelaerhabdaceae</taxon>
        <taxon>Emiliania</taxon>
    </lineage>
</organism>
<dbReference type="RefSeq" id="XP_005771857.1">
    <property type="nucleotide sequence ID" value="XM_005771800.1"/>
</dbReference>